<reference evidence="1 2" key="1">
    <citation type="submission" date="2010-08" db="EMBL/GenBank/DDBJ databases">
        <authorList>
            <consortium name="US DOE Joint Genome Institute (JGI-PGF)"/>
            <person name="Lucas S."/>
            <person name="Copeland A."/>
            <person name="Lapidus A."/>
            <person name="Cheng J.-F."/>
            <person name="Bruce D."/>
            <person name="Goodwin L."/>
            <person name="Pitluck S."/>
            <person name="Land M.L."/>
            <person name="Hauser L."/>
            <person name="Chang Y.-J."/>
            <person name="Anderson I.J."/>
            <person name="Johnson E."/>
            <person name="Mulhopadhyay B."/>
            <person name="Kyrpides N."/>
            <person name="Woyke T.J."/>
        </authorList>
    </citation>
    <scope>NUCLEOTIDE SEQUENCE [LARGE SCALE GENOMIC DNA]</scope>
    <source>
        <strain evidence="1 2">6</strain>
    </source>
</reference>
<sequence>MLALQIEHVGLFMNHLLRQDSFDDFLVSSATITTFTTFTIDGQFRPEFYDTDTITEEEAAGISEESNITWKSIRPFCFQLMKGKRLPLSFQIVLQCPRGQFIPLFTKNELIVDPDNVFGLFLNIQYKNNVLTVTTGSSLKGFSMDRSIDQIWDLNIQGVFSSLGLE</sequence>
<dbReference type="HOGENOM" id="CLU_104975_0_0_9"/>
<organism evidence="1 2">
    <name type="scientific">Eubacterium cellulosolvens (strain ATCC 43171 / JCM 9499 / 6)</name>
    <name type="common">Cillobacterium cellulosolvens</name>
    <dbReference type="NCBI Taxonomy" id="633697"/>
    <lineage>
        <taxon>Bacteria</taxon>
        <taxon>Bacillati</taxon>
        <taxon>Bacillota</taxon>
        <taxon>Clostridia</taxon>
        <taxon>Eubacteriales</taxon>
        <taxon>Eubacteriaceae</taxon>
        <taxon>Eubacterium</taxon>
    </lineage>
</organism>
<evidence type="ECO:0000313" key="2">
    <source>
        <dbReference type="Proteomes" id="UP000005753"/>
    </source>
</evidence>
<keyword evidence="2" id="KW-1185">Reference proteome</keyword>
<dbReference type="EMBL" id="CM001487">
    <property type="protein sequence ID" value="EIM56766.1"/>
    <property type="molecule type" value="Genomic_DNA"/>
</dbReference>
<gene>
    <name evidence="1" type="ORF">EubceDRAFT1_0940</name>
</gene>
<accession>I5ASJ3</accession>
<dbReference type="Pfam" id="PF18988">
    <property type="entry name" value="DUF5721"/>
    <property type="match status" value="1"/>
</dbReference>
<reference evidence="1 2" key="2">
    <citation type="submission" date="2012-02" db="EMBL/GenBank/DDBJ databases">
        <title>Improved High-Quality Draft sequence of Eubacterium cellulosolvens 6.</title>
        <authorList>
            <consortium name="US DOE Joint Genome Institute"/>
            <person name="Lucas S."/>
            <person name="Han J."/>
            <person name="Lapidus A."/>
            <person name="Cheng J.-F."/>
            <person name="Goodwin L."/>
            <person name="Pitluck S."/>
            <person name="Peters L."/>
            <person name="Mikhailova N."/>
            <person name="Gu W."/>
            <person name="Detter J.C."/>
            <person name="Han C."/>
            <person name="Tapia R."/>
            <person name="Land M."/>
            <person name="Hauser L."/>
            <person name="Kyrpides N."/>
            <person name="Ivanova N."/>
            <person name="Pagani I."/>
            <person name="Johnson E."/>
            <person name="Mukhopadhyay B."/>
            <person name="Anderson I."/>
            <person name="Woyke T."/>
        </authorList>
    </citation>
    <scope>NUCLEOTIDE SEQUENCE [LARGE SCALE GENOMIC DNA]</scope>
    <source>
        <strain evidence="1 2">6</strain>
    </source>
</reference>
<protein>
    <submittedName>
        <fullName evidence="1">Uncharacterized protein</fullName>
    </submittedName>
</protein>
<proteinExistence type="predicted"/>
<dbReference type="AlphaFoldDB" id="I5ASJ3"/>
<dbReference type="STRING" id="633697.EubceDRAFT1_0940"/>
<name>I5ASJ3_EUBC6</name>
<dbReference type="OrthoDB" id="9787986at2"/>
<evidence type="ECO:0000313" key="1">
    <source>
        <dbReference type="EMBL" id="EIM56766.1"/>
    </source>
</evidence>
<dbReference type="eggNOG" id="ENOG5032RA4">
    <property type="taxonomic scope" value="Bacteria"/>
</dbReference>
<dbReference type="Proteomes" id="UP000005753">
    <property type="component" value="Chromosome"/>
</dbReference>
<dbReference type="InterPro" id="IPR043779">
    <property type="entry name" value="DUF5721"/>
</dbReference>